<evidence type="ECO:0000256" key="1">
    <source>
        <dbReference type="SAM" id="Phobius"/>
    </source>
</evidence>
<keyword evidence="1" id="KW-0812">Transmembrane</keyword>
<feature type="transmembrane region" description="Helical" evidence="1">
    <location>
        <begin position="32"/>
        <end position="51"/>
    </location>
</feature>
<evidence type="ECO:0000313" key="3">
    <source>
        <dbReference type="Proteomes" id="UP000325141"/>
    </source>
</evidence>
<proteinExistence type="predicted"/>
<dbReference type="Proteomes" id="UP000325141">
    <property type="component" value="Unassembled WGS sequence"/>
</dbReference>
<accession>A0A5M6CGQ9</accession>
<dbReference type="AlphaFoldDB" id="A0A5M6CGQ9"/>
<protein>
    <submittedName>
        <fullName evidence="2">Uncharacterized protein</fullName>
    </submittedName>
</protein>
<dbReference type="RefSeq" id="WP_150013044.1">
    <property type="nucleotide sequence ID" value="NZ_VWSG01000007.1"/>
</dbReference>
<dbReference type="EMBL" id="VWSG01000007">
    <property type="protein sequence ID" value="KAA5534133.1"/>
    <property type="molecule type" value="Genomic_DNA"/>
</dbReference>
<feature type="transmembrane region" description="Helical" evidence="1">
    <location>
        <begin position="57"/>
        <end position="74"/>
    </location>
</feature>
<organism evidence="2 3">
    <name type="scientific">Paenimyroides baculatum</name>
    <dbReference type="NCBI Taxonomy" id="2608000"/>
    <lineage>
        <taxon>Bacteria</taxon>
        <taxon>Pseudomonadati</taxon>
        <taxon>Bacteroidota</taxon>
        <taxon>Flavobacteriia</taxon>
        <taxon>Flavobacteriales</taxon>
        <taxon>Flavobacteriaceae</taxon>
        <taxon>Paenimyroides</taxon>
    </lineage>
</organism>
<comment type="caution">
    <text evidence="2">The sequence shown here is derived from an EMBL/GenBank/DDBJ whole genome shotgun (WGS) entry which is preliminary data.</text>
</comment>
<sequence>MKDLKIYGFNIIFDKTPFEMLNVIYGKNSKEVLTFFSALCLLIIILITYGLYNKNSLCLVIGISIFVNLPFLLIEKGIEIDKLQNKYRFYNSIFGLKFNTKKWYLLPNTQYISLYKAKKTREAPMGVNYNYSYFYIYEINLFDENNQHYMLFQIDFNYLSHALFCSKQIAAYLNIPVVDATTHEHKWINNV</sequence>
<keyword evidence="3" id="KW-1185">Reference proteome</keyword>
<gene>
    <name evidence="2" type="ORF">F0460_10675</name>
</gene>
<name>A0A5M6CGQ9_9FLAO</name>
<keyword evidence="1" id="KW-0472">Membrane</keyword>
<keyword evidence="1" id="KW-1133">Transmembrane helix</keyword>
<evidence type="ECO:0000313" key="2">
    <source>
        <dbReference type="EMBL" id="KAA5534133.1"/>
    </source>
</evidence>
<reference evidence="2 3" key="1">
    <citation type="submission" date="2019-09" db="EMBL/GenBank/DDBJ databases">
        <title>Genome sequence and assembly of Flavobacterium sp.</title>
        <authorList>
            <person name="Chhetri G."/>
        </authorList>
    </citation>
    <scope>NUCLEOTIDE SEQUENCE [LARGE SCALE GENOMIC DNA]</scope>
    <source>
        <strain evidence="2 3">SNL9</strain>
    </source>
</reference>